<evidence type="ECO:0000313" key="3">
    <source>
        <dbReference type="Proteomes" id="UP000291084"/>
    </source>
</evidence>
<reference evidence="2 3" key="1">
    <citation type="journal article" date="2015" name="Sci. Rep.">
        <title>The power of single molecule real-time sequencing technology in the de novo assembly of a eukaryotic genome.</title>
        <authorList>
            <person name="Sakai H."/>
            <person name="Naito K."/>
            <person name="Ogiso-Tanaka E."/>
            <person name="Takahashi Y."/>
            <person name="Iseki K."/>
            <person name="Muto C."/>
            <person name="Satou K."/>
            <person name="Teruya K."/>
            <person name="Shiroma A."/>
            <person name="Shimoji M."/>
            <person name="Hirano T."/>
            <person name="Itoh T."/>
            <person name="Kaga A."/>
            <person name="Tomooka N."/>
        </authorList>
    </citation>
    <scope>NUCLEOTIDE SEQUENCE [LARGE SCALE GENOMIC DNA]</scope>
    <source>
        <strain evidence="3">cv. Shumari</strain>
    </source>
</reference>
<dbReference type="AlphaFoldDB" id="A0A0S3S5K1"/>
<organism evidence="2 3">
    <name type="scientific">Vigna angularis var. angularis</name>
    <dbReference type="NCBI Taxonomy" id="157739"/>
    <lineage>
        <taxon>Eukaryota</taxon>
        <taxon>Viridiplantae</taxon>
        <taxon>Streptophyta</taxon>
        <taxon>Embryophyta</taxon>
        <taxon>Tracheophyta</taxon>
        <taxon>Spermatophyta</taxon>
        <taxon>Magnoliopsida</taxon>
        <taxon>eudicotyledons</taxon>
        <taxon>Gunneridae</taxon>
        <taxon>Pentapetalae</taxon>
        <taxon>rosids</taxon>
        <taxon>fabids</taxon>
        <taxon>Fabales</taxon>
        <taxon>Fabaceae</taxon>
        <taxon>Papilionoideae</taxon>
        <taxon>50 kb inversion clade</taxon>
        <taxon>NPAAA clade</taxon>
        <taxon>indigoferoid/millettioid clade</taxon>
        <taxon>Phaseoleae</taxon>
        <taxon>Vigna</taxon>
    </lineage>
</organism>
<sequence length="74" mass="8521">MRFWKRKISTVLSAPSIFIPNHTQSTWGSSYCFFSSFGSLKDVHFNTQCLNFFSTLTHILITLLFTLLSLLQSI</sequence>
<keyword evidence="1" id="KW-0812">Transmembrane</keyword>
<evidence type="ECO:0000313" key="2">
    <source>
        <dbReference type="EMBL" id="BAT88107.1"/>
    </source>
</evidence>
<protein>
    <submittedName>
        <fullName evidence="2">Uncharacterized protein</fullName>
    </submittedName>
</protein>
<dbReference type="Proteomes" id="UP000291084">
    <property type="component" value="Chromosome 5"/>
</dbReference>
<accession>A0A0S3S5K1</accession>
<name>A0A0S3S5K1_PHAAN</name>
<keyword evidence="3" id="KW-1185">Reference proteome</keyword>
<keyword evidence="1" id="KW-1133">Transmembrane helix</keyword>
<evidence type="ECO:0000256" key="1">
    <source>
        <dbReference type="SAM" id="Phobius"/>
    </source>
</evidence>
<dbReference type="EMBL" id="AP015038">
    <property type="protein sequence ID" value="BAT88107.1"/>
    <property type="molecule type" value="Genomic_DNA"/>
</dbReference>
<proteinExistence type="predicted"/>
<keyword evidence="1" id="KW-0472">Membrane</keyword>
<gene>
    <name evidence="2" type="primary">Vigan.05G154900</name>
    <name evidence="2" type="ORF">VIGAN_05154900</name>
</gene>
<feature type="transmembrane region" description="Helical" evidence="1">
    <location>
        <begin position="52"/>
        <end position="71"/>
    </location>
</feature>